<keyword evidence="9" id="KW-1185">Reference proteome</keyword>
<dbReference type="EMBL" id="CP073344">
    <property type="protein sequence ID" value="UTW03037.1"/>
    <property type="molecule type" value="Genomic_DNA"/>
</dbReference>
<dbReference type="InterPro" id="IPR004096">
    <property type="entry name" value="V4R"/>
</dbReference>
<dbReference type="SMART" id="SM00989">
    <property type="entry name" value="V4R"/>
    <property type="match status" value="1"/>
</dbReference>
<dbReference type="InterPro" id="IPR058031">
    <property type="entry name" value="AAA_lid_NorR"/>
</dbReference>
<evidence type="ECO:0000256" key="4">
    <source>
        <dbReference type="ARBA" id="ARBA00023125"/>
    </source>
</evidence>
<dbReference type="PROSITE" id="PS00676">
    <property type="entry name" value="SIGMA54_INTERACT_2"/>
    <property type="match status" value="1"/>
</dbReference>
<dbReference type="Proteomes" id="UP001059950">
    <property type="component" value="Chromosome"/>
</dbReference>
<evidence type="ECO:0000313" key="8">
    <source>
        <dbReference type="EMBL" id="UTW03037.1"/>
    </source>
</evidence>
<evidence type="ECO:0000259" key="7">
    <source>
        <dbReference type="PROSITE" id="PS50045"/>
    </source>
</evidence>
<evidence type="ECO:0000313" key="9">
    <source>
        <dbReference type="Proteomes" id="UP001059950"/>
    </source>
</evidence>
<dbReference type="CDD" id="cd00009">
    <property type="entry name" value="AAA"/>
    <property type="match status" value="1"/>
</dbReference>
<dbReference type="Gene3D" id="3.40.50.300">
    <property type="entry name" value="P-loop containing nucleotide triphosphate hydrolases"/>
    <property type="match status" value="1"/>
</dbReference>
<dbReference type="SMART" id="SM00382">
    <property type="entry name" value="AAA"/>
    <property type="match status" value="1"/>
</dbReference>
<keyword evidence="1" id="KW-0547">Nucleotide-binding</keyword>
<dbReference type="InterPro" id="IPR002078">
    <property type="entry name" value="Sigma_54_int"/>
</dbReference>
<dbReference type="InterPro" id="IPR010523">
    <property type="entry name" value="XylR_N"/>
</dbReference>
<dbReference type="InterPro" id="IPR003593">
    <property type="entry name" value="AAA+_ATPase"/>
</dbReference>
<organism evidence="8 9">
    <name type="scientific">Amphritea atlantica</name>
    <dbReference type="NCBI Taxonomy" id="355243"/>
    <lineage>
        <taxon>Bacteria</taxon>
        <taxon>Pseudomonadati</taxon>
        <taxon>Pseudomonadota</taxon>
        <taxon>Gammaproteobacteria</taxon>
        <taxon>Oceanospirillales</taxon>
        <taxon>Oceanospirillaceae</taxon>
        <taxon>Amphritea</taxon>
    </lineage>
</organism>
<dbReference type="PROSITE" id="PS50045">
    <property type="entry name" value="SIGMA54_INTERACT_4"/>
    <property type="match status" value="1"/>
</dbReference>
<dbReference type="Gene3D" id="1.10.10.60">
    <property type="entry name" value="Homeodomain-like"/>
    <property type="match status" value="1"/>
</dbReference>
<dbReference type="InterPro" id="IPR025662">
    <property type="entry name" value="Sigma_54_int_dom_ATP-bd_1"/>
</dbReference>
<protein>
    <submittedName>
        <fullName evidence="8">Sigma 54-interacting transcriptional regulator</fullName>
    </submittedName>
</protein>
<dbReference type="InterPro" id="IPR025943">
    <property type="entry name" value="Sigma_54_int_dom_ATP-bd_2"/>
</dbReference>
<dbReference type="InterPro" id="IPR025944">
    <property type="entry name" value="Sigma_54_int_dom_CS"/>
</dbReference>
<dbReference type="Gene3D" id="1.10.8.60">
    <property type="match status" value="1"/>
</dbReference>
<feature type="region of interest" description="Disordered" evidence="6">
    <location>
        <begin position="1"/>
        <end position="31"/>
    </location>
</feature>
<evidence type="ECO:0000256" key="3">
    <source>
        <dbReference type="ARBA" id="ARBA00023015"/>
    </source>
</evidence>
<keyword evidence="2" id="KW-0067">ATP-binding</keyword>
<accession>A0ABY5GTP1</accession>
<dbReference type="Pfam" id="PF25601">
    <property type="entry name" value="AAA_lid_14"/>
    <property type="match status" value="1"/>
</dbReference>
<dbReference type="InterPro" id="IPR002197">
    <property type="entry name" value="HTH_Fis"/>
</dbReference>
<dbReference type="SUPFAM" id="SSF46689">
    <property type="entry name" value="Homeodomain-like"/>
    <property type="match status" value="1"/>
</dbReference>
<dbReference type="PROSITE" id="PS00675">
    <property type="entry name" value="SIGMA54_INTERACT_1"/>
    <property type="match status" value="1"/>
</dbReference>
<feature type="domain" description="Sigma-54 factor interaction" evidence="7">
    <location>
        <begin position="262"/>
        <end position="491"/>
    </location>
</feature>
<dbReference type="Gene3D" id="3.30.1380.20">
    <property type="entry name" value="Trafficking protein particle complex subunit 3"/>
    <property type="match status" value="1"/>
</dbReference>
<dbReference type="InterPro" id="IPR024096">
    <property type="entry name" value="NO_sig/Golgi_transp_ligand-bd"/>
</dbReference>
<keyword evidence="5" id="KW-0804">Transcription</keyword>
<evidence type="ECO:0000256" key="5">
    <source>
        <dbReference type="ARBA" id="ARBA00023163"/>
    </source>
</evidence>
<reference evidence="8" key="1">
    <citation type="submission" date="2021-04" db="EMBL/GenBank/DDBJ databases">
        <title>Oceanospirillales bacteria with DddD are important DMSP degraders in coastal seawater.</title>
        <authorList>
            <person name="Liu J."/>
        </authorList>
    </citation>
    <scope>NUCLEOTIDE SEQUENCE</scope>
    <source>
        <strain evidence="8">GY6</strain>
    </source>
</reference>
<dbReference type="InterPro" id="IPR009057">
    <property type="entry name" value="Homeodomain-like_sf"/>
</dbReference>
<dbReference type="PANTHER" id="PTHR32071">
    <property type="entry name" value="TRANSCRIPTIONAL REGULATORY PROTEIN"/>
    <property type="match status" value="1"/>
</dbReference>
<evidence type="ECO:0000256" key="2">
    <source>
        <dbReference type="ARBA" id="ARBA00022840"/>
    </source>
</evidence>
<feature type="compositionally biased region" description="Polar residues" evidence="6">
    <location>
        <begin position="1"/>
        <end position="12"/>
    </location>
</feature>
<dbReference type="SUPFAM" id="SSF111126">
    <property type="entry name" value="Ligand-binding domain in the NO signalling and Golgi transport"/>
    <property type="match status" value="1"/>
</dbReference>
<dbReference type="PRINTS" id="PR01590">
    <property type="entry name" value="HTHFIS"/>
</dbReference>
<proteinExistence type="predicted"/>
<dbReference type="SUPFAM" id="SSF52540">
    <property type="entry name" value="P-loop containing nucleoside triphosphate hydrolases"/>
    <property type="match status" value="1"/>
</dbReference>
<evidence type="ECO:0000256" key="1">
    <source>
        <dbReference type="ARBA" id="ARBA00022741"/>
    </source>
</evidence>
<dbReference type="Pfam" id="PF00158">
    <property type="entry name" value="Sigma54_activat"/>
    <property type="match status" value="1"/>
</dbReference>
<keyword evidence="3" id="KW-0805">Transcription regulation</keyword>
<dbReference type="PROSITE" id="PS00688">
    <property type="entry name" value="SIGMA54_INTERACT_3"/>
    <property type="match status" value="1"/>
</dbReference>
<dbReference type="Pfam" id="PF02830">
    <property type="entry name" value="V4R"/>
    <property type="match status" value="1"/>
</dbReference>
<dbReference type="Pfam" id="PF02954">
    <property type="entry name" value="HTH_8"/>
    <property type="match status" value="1"/>
</dbReference>
<sequence>MTSDPTTDQPDLTQARPPELPAGDSDNLTEGSGLDFGQLSEYLHFSPKDGRIWLDGQRMVLMHNSSLGSLRRELIERLGIERARGLLTRSGYSSGVRDAQLVRERWPDADPEAIFFAGTQLHSLEGVVQVETIHFEFDPHQGTYDGEFLWHHSSEDDEHIAAYGIGTEPACWMQLGYAMGYVTTLLGRLTVFREVECRAMGHATCRVIGRTVELWGDVDEDLRYLNAEDFVSHSNTGSGSLPTAAPLPMANTELPVLGERQLIGISSAFIAACHMLRRVASTRATVLFTGESGVGKELFARMLHEIGSRKDEPFIAINCAAIPETLIESELFGVDKGAFTGATTSRPGRFERAHGGTLFLDEIGTLSPSSQGKLLRVLQEGVLERVGGTSLISVDVRVVAATNVELRDAVAKGEFREDLFFRLNVFPILLPPLRERRDDIPLLLSHFLEHYNQRHERSVRGFTLKAMRALLNYRFPGNIRELQNLVERGVIAAEDESLIDLSHLFRDEETTRALLFTISSDGELSQDSEESALEQFRRFAPANAVGPSLDKLEARLVSEAVAQSDGNLSAAARLLGLTRSRLAYRMKKINESNQDV</sequence>
<dbReference type="InterPro" id="IPR027417">
    <property type="entry name" value="P-loop_NTPase"/>
</dbReference>
<evidence type="ECO:0000256" key="6">
    <source>
        <dbReference type="SAM" id="MobiDB-lite"/>
    </source>
</evidence>
<gene>
    <name evidence="8" type="ORF">KDX31_17165</name>
</gene>
<name>A0ABY5GTP1_9GAMM</name>
<keyword evidence="4" id="KW-0238">DNA-binding</keyword>
<dbReference type="Pfam" id="PF06505">
    <property type="entry name" value="XylR_N"/>
    <property type="match status" value="1"/>
</dbReference>